<dbReference type="RefSeq" id="WP_118312537.1">
    <property type="nucleotide sequence ID" value="NZ_JAQEAK010000043.1"/>
</dbReference>
<proteinExistence type="predicted"/>
<name>A0AA92VAR0_9BACT</name>
<accession>A0AA92VAR0</accession>
<organism evidence="2 3">
    <name type="scientific">Segatella copri</name>
    <dbReference type="NCBI Taxonomy" id="165179"/>
    <lineage>
        <taxon>Bacteria</taxon>
        <taxon>Pseudomonadati</taxon>
        <taxon>Bacteroidota</taxon>
        <taxon>Bacteroidia</taxon>
        <taxon>Bacteroidales</taxon>
        <taxon>Prevotellaceae</taxon>
        <taxon>Segatella</taxon>
    </lineage>
</organism>
<dbReference type="InterPro" id="IPR012654">
    <property type="entry name" value="CHP02391"/>
</dbReference>
<gene>
    <name evidence="2" type="ORF">DW026_10080</name>
</gene>
<feature type="domain" description="Conserved hypothetical protein CHP02391" evidence="1">
    <location>
        <begin position="140"/>
        <end position="260"/>
    </location>
</feature>
<dbReference type="NCBIfam" id="TIGR02391">
    <property type="entry name" value="hypoth_ymh"/>
    <property type="match status" value="1"/>
</dbReference>
<comment type="caution">
    <text evidence="2">The sequence shown here is derived from an EMBL/GenBank/DDBJ whole genome shotgun (WGS) entry which is preliminary data.</text>
</comment>
<dbReference type="Proteomes" id="UP000283672">
    <property type="component" value="Unassembled WGS sequence"/>
</dbReference>
<protein>
    <submittedName>
        <fullName evidence="2">TIGR02391 family protein</fullName>
    </submittedName>
</protein>
<evidence type="ECO:0000313" key="3">
    <source>
        <dbReference type="Proteomes" id="UP000283672"/>
    </source>
</evidence>
<sequence>MTKRKCFSQAIVESISKIIGETVDGYTGSEIELFLAQCSIPDISPGITKWKRLYSALANIQNIQQCSNSILRFIGAILAPARNIDKNNYKEIVQKVNVQLALVGYIFNESGKFSELTSPANSVSEAQKRVNKLKHDLEERGVHKLIFQCCKAELMTNNYFHAVFESSKALIKRIQDISGVLYDGQNLIEHVFRKDNPILIINNYQTRSEKDEHNGFKSILIGICNMFRNPEAHELKTEWIIEEQDALDILSMISYCHRRLDKAQKINI</sequence>
<evidence type="ECO:0000259" key="1">
    <source>
        <dbReference type="Pfam" id="PF09509"/>
    </source>
</evidence>
<evidence type="ECO:0000313" key="2">
    <source>
        <dbReference type="EMBL" id="RHL36603.1"/>
    </source>
</evidence>
<reference evidence="2 3" key="1">
    <citation type="submission" date="2018-08" db="EMBL/GenBank/DDBJ databases">
        <title>A genome reference for cultivated species of the human gut microbiota.</title>
        <authorList>
            <person name="Zou Y."/>
            <person name="Xue W."/>
            <person name="Luo G."/>
        </authorList>
    </citation>
    <scope>NUCLEOTIDE SEQUENCE [LARGE SCALE GENOMIC DNA]</scope>
    <source>
        <strain evidence="2 3">AF38-11</strain>
    </source>
</reference>
<dbReference type="AlphaFoldDB" id="A0AA92VAR0"/>
<dbReference type="EMBL" id="QROP01000025">
    <property type="protein sequence ID" value="RHL36603.1"/>
    <property type="molecule type" value="Genomic_DNA"/>
</dbReference>
<dbReference type="Pfam" id="PF09509">
    <property type="entry name" value="Hypoth_Ymh"/>
    <property type="match status" value="1"/>
</dbReference>